<evidence type="ECO:0000256" key="6">
    <source>
        <dbReference type="ARBA" id="ARBA00023235"/>
    </source>
</evidence>
<feature type="binding site" evidence="8">
    <location>
        <position position="203"/>
    </location>
    <ligand>
        <name>substrate</name>
    </ligand>
</feature>
<dbReference type="Pfam" id="PF01678">
    <property type="entry name" value="DAP_epimerase"/>
    <property type="match status" value="2"/>
</dbReference>
<dbReference type="Proteomes" id="UP000003340">
    <property type="component" value="Unassembled WGS sequence"/>
</dbReference>
<comment type="catalytic activity">
    <reaction evidence="7 8">
        <text>(2S,6S)-2,6-diaminopimelate = meso-2,6-diaminopimelate</text>
        <dbReference type="Rhea" id="RHEA:15393"/>
        <dbReference type="ChEBI" id="CHEBI:57609"/>
        <dbReference type="ChEBI" id="CHEBI:57791"/>
        <dbReference type="EC" id="5.1.1.7"/>
    </reaction>
</comment>
<evidence type="ECO:0000256" key="3">
    <source>
        <dbReference type="ARBA" id="ARBA00013080"/>
    </source>
</evidence>
<keyword evidence="11" id="KW-1185">Reference proteome</keyword>
<comment type="caution">
    <text evidence="8">Lacks conserved residue(s) required for the propagation of feature annotation.</text>
</comment>
<evidence type="ECO:0000256" key="2">
    <source>
        <dbReference type="ARBA" id="ARBA00010219"/>
    </source>
</evidence>
<dbReference type="HOGENOM" id="CLU_053306_3_0_9"/>
<dbReference type="NCBIfam" id="TIGR00652">
    <property type="entry name" value="DapF"/>
    <property type="match status" value="1"/>
</dbReference>
<dbReference type="eggNOG" id="COG0253">
    <property type="taxonomic scope" value="Bacteria"/>
</dbReference>
<dbReference type="EC" id="5.1.1.7" evidence="3 8"/>
<dbReference type="SUPFAM" id="SSF54506">
    <property type="entry name" value="Diaminopimelate epimerase-like"/>
    <property type="match status" value="2"/>
</dbReference>
<dbReference type="PROSITE" id="PS01326">
    <property type="entry name" value="DAP_EPIMERASE"/>
    <property type="match status" value="1"/>
</dbReference>
<comment type="caution">
    <text evidence="10">The sequence shown here is derived from an EMBL/GenBank/DDBJ whole genome shotgun (WGS) entry which is preliminary data.</text>
</comment>
<dbReference type="GO" id="GO:0008837">
    <property type="term" value="F:diaminopimelate epimerase activity"/>
    <property type="evidence" value="ECO:0007669"/>
    <property type="project" value="UniProtKB-UniRule"/>
</dbReference>
<dbReference type="AlphaFoldDB" id="C0EAG3"/>
<evidence type="ECO:0000256" key="7">
    <source>
        <dbReference type="ARBA" id="ARBA00051712"/>
    </source>
</evidence>
<comment type="subcellular location">
    <subcellularLocation>
        <location evidence="8">Cytoplasm</location>
    </subcellularLocation>
</comment>
<evidence type="ECO:0000313" key="10">
    <source>
        <dbReference type="EMBL" id="EEG31508.1"/>
    </source>
</evidence>
<dbReference type="UniPathway" id="UPA00034">
    <property type="reaction ID" value="UER00025"/>
</dbReference>
<reference evidence="10 11" key="1">
    <citation type="submission" date="2009-01" db="EMBL/GenBank/DDBJ databases">
        <authorList>
            <person name="Fulton L."/>
            <person name="Clifton S."/>
            <person name="Fulton B."/>
            <person name="Xu J."/>
            <person name="Minx P."/>
            <person name="Pepin K.H."/>
            <person name="Johnson M."/>
            <person name="Bhonagiri V."/>
            <person name="Nash W.E."/>
            <person name="Mardis E.R."/>
            <person name="Wilson R.K."/>
        </authorList>
    </citation>
    <scope>NUCLEOTIDE SEQUENCE [LARGE SCALE GENOMIC DNA]</scope>
    <source>
        <strain evidence="10 11">DSM 5476</strain>
    </source>
</reference>
<dbReference type="Gene3D" id="3.10.310.10">
    <property type="entry name" value="Diaminopimelate Epimerase, Chain A, domain 1"/>
    <property type="match status" value="2"/>
</dbReference>
<evidence type="ECO:0000256" key="1">
    <source>
        <dbReference type="ARBA" id="ARBA00005196"/>
    </source>
</evidence>
<dbReference type="GO" id="GO:0009089">
    <property type="term" value="P:lysine biosynthetic process via diaminopimelate"/>
    <property type="evidence" value="ECO:0007669"/>
    <property type="project" value="UniProtKB-UniRule"/>
</dbReference>
<feature type="active site" description="Proton acceptor" evidence="8">
    <location>
        <position position="230"/>
    </location>
</feature>
<dbReference type="HAMAP" id="MF_00197">
    <property type="entry name" value="DAP_epimerase"/>
    <property type="match status" value="1"/>
</dbReference>
<comment type="similarity">
    <text evidence="2 8">Belongs to the diaminopimelate epimerase family.</text>
</comment>
<protein>
    <recommendedName>
        <fullName evidence="3 8">Diaminopimelate epimerase</fullName>
        <shortName evidence="8">DAP epimerase</shortName>
        <ecNumber evidence="3 8">5.1.1.7</ecNumber>
    </recommendedName>
    <alternativeName>
        <fullName evidence="8">PLP-independent amino acid racemase</fullName>
    </alternativeName>
</protein>
<evidence type="ECO:0000256" key="5">
    <source>
        <dbReference type="ARBA" id="ARBA00023154"/>
    </source>
</evidence>
<proteinExistence type="inferred from homology"/>
<feature type="binding site" evidence="8">
    <location>
        <begin position="81"/>
        <end position="82"/>
    </location>
    <ligand>
        <name>substrate</name>
    </ligand>
</feature>
<feature type="binding site" evidence="8">
    <location>
        <position position="170"/>
    </location>
    <ligand>
        <name>substrate</name>
    </ligand>
</feature>
<accession>C0EAG3</accession>
<feature type="binding site" evidence="8">
    <location>
        <begin position="221"/>
        <end position="222"/>
    </location>
    <ligand>
        <name>substrate</name>
    </ligand>
</feature>
<organism evidence="10 11">
    <name type="scientific">[Clostridium] methylpentosum DSM 5476</name>
    <dbReference type="NCBI Taxonomy" id="537013"/>
    <lineage>
        <taxon>Bacteria</taxon>
        <taxon>Bacillati</taxon>
        <taxon>Bacillota</taxon>
        <taxon>Clostridia</taxon>
        <taxon>Eubacteriales</taxon>
        <taxon>Oscillospiraceae</taxon>
        <taxon>Oscillospiraceae incertae sedis</taxon>
    </lineage>
</organism>
<dbReference type="PANTHER" id="PTHR31689:SF0">
    <property type="entry name" value="DIAMINOPIMELATE EPIMERASE"/>
    <property type="match status" value="1"/>
</dbReference>
<evidence type="ECO:0000256" key="8">
    <source>
        <dbReference type="HAMAP-Rule" id="MF_00197"/>
    </source>
</evidence>
<feature type="site" description="Could be important to modulate the pK values of the two catalytic cysteine residues" evidence="8">
    <location>
        <position position="172"/>
    </location>
</feature>
<dbReference type="GO" id="GO:0005829">
    <property type="term" value="C:cytosol"/>
    <property type="evidence" value="ECO:0007669"/>
    <property type="project" value="TreeGrafter"/>
</dbReference>
<keyword evidence="4 8" id="KW-0028">Amino-acid biosynthesis</keyword>
<feature type="binding site" evidence="8">
    <location>
        <position position="71"/>
    </location>
    <ligand>
        <name>substrate</name>
    </ligand>
</feature>
<feature type="site" description="Could be important to modulate the pK values of the two catalytic cysteine residues" evidence="8">
    <location>
        <position position="221"/>
    </location>
</feature>
<feature type="active site" description="Proton donor" evidence="8">
    <location>
        <position position="80"/>
    </location>
</feature>
<evidence type="ECO:0000256" key="9">
    <source>
        <dbReference type="PROSITE-ProRule" id="PRU10125"/>
    </source>
</evidence>
<feature type="binding site" evidence="8">
    <location>
        <begin position="231"/>
        <end position="232"/>
    </location>
    <ligand>
        <name>substrate</name>
    </ligand>
</feature>
<dbReference type="STRING" id="537013.CLOSTMETH_00818"/>
<comment type="function">
    <text evidence="8">Catalyzes the stereoinversion of LL-2,6-diaminopimelate (L,L-DAP) to meso-diaminopimelate (meso-DAP), a precursor of L-lysine and an essential component of the bacterial peptidoglycan.</text>
</comment>
<keyword evidence="8" id="KW-0963">Cytoplasm</keyword>
<dbReference type="EMBL" id="ACEC01000032">
    <property type="protein sequence ID" value="EEG31508.1"/>
    <property type="molecule type" value="Genomic_DNA"/>
</dbReference>
<evidence type="ECO:0000256" key="4">
    <source>
        <dbReference type="ARBA" id="ARBA00022605"/>
    </source>
</evidence>
<feature type="active site" evidence="9">
    <location>
        <position position="80"/>
    </location>
</feature>
<dbReference type="PANTHER" id="PTHR31689">
    <property type="entry name" value="DIAMINOPIMELATE EPIMERASE, CHLOROPLASTIC"/>
    <property type="match status" value="1"/>
</dbReference>
<feature type="binding site" evidence="8">
    <location>
        <position position="20"/>
    </location>
    <ligand>
        <name>substrate</name>
    </ligand>
</feature>
<keyword evidence="5 8" id="KW-0457">Lysine biosynthesis</keyword>
<sequence length="287" mass="31061">MLNIRRSEGMEFTKMQGCGNDYIYFNCMEQELSEPGPLSVRLSDRHFGIGGDGIVLICRSDIADAKMRMFNADGSEGKMCGNAIRCVGKYLSDNGLVGDKNELDIETLSGVKHLVLHKQRSGVRSVTVDMGPAQMHPSSLPVLIEGTQVVNSPVKIGGTSYNITCVSMGNPHCVVLCDDVEGLEIEKIGPQFENSELFPERVNTEFIKLTGKNTLRMRVWERGSGETWACGTGACAAAVAAVENGLCAKGEDIIVRLNGGNLLIKYTDKTVTMTGTADKVFDGTIKL</sequence>
<evidence type="ECO:0000313" key="11">
    <source>
        <dbReference type="Proteomes" id="UP000003340"/>
    </source>
</evidence>
<reference evidence="10 11" key="2">
    <citation type="submission" date="2009-02" db="EMBL/GenBank/DDBJ databases">
        <title>Draft genome sequence of Clostridium methylpentosum (DSM 5476).</title>
        <authorList>
            <person name="Sudarsanam P."/>
            <person name="Ley R."/>
            <person name="Guruge J."/>
            <person name="Turnbaugh P.J."/>
            <person name="Mahowald M."/>
            <person name="Liep D."/>
            <person name="Gordon J."/>
        </authorList>
    </citation>
    <scope>NUCLEOTIDE SEQUENCE [LARGE SCALE GENOMIC DNA]</scope>
    <source>
        <strain evidence="10 11">DSM 5476</strain>
    </source>
</reference>
<keyword evidence="6 8" id="KW-0413">Isomerase</keyword>
<gene>
    <name evidence="8 10" type="primary">dapF</name>
    <name evidence="10" type="ORF">CLOSTMETH_00818</name>
</gene>
<dbReference type="InterPro" id="IPR001653">
    <property type="entry name" value="DAP_epimerase_DapF"/>
</dbReference>
<comment type="pathway">
    <text evidence="1 8">Amino-acid biosynthesis; L-lysine biosynthesis via DAP pathway; DL-2,6-diaminopimelate from LL-2,6-diaminopimelate: step 1/1.</text>
</comment>
<name>C0EAG3_9FIRM</name>
<comment type="subunit">
    <text evidence="8">Homodimer.</text>
</comment>
<dbReference type="InterPro" id="IPR018510">
    <property type="entry name" value="DAP_epimerase_AS"/>
</dbReference>